<dbReference type="InterPro" id="IPR007791">
    <property type="entry name" value="DjlA_N"/>
</dbReference>
<accession>A0A1T4WI45</accession>
<evidence type="ECO:0000313" key="2">
    <source>
        <dbReference type="EMBL" id="SKA76982.1"/>
    </source>
</evidence>
<reference evidence="2 3" key="1">
    <citation type="submission" date="2017-02" db="EMBL/GenBank/DDBJ databases">
        <authorList>
            <person name="Peterson S.W."/>
        </authorList>
    </citation>
    <scope>NUCLEOTIDE SEQUENCE [LARGE SCALE GENOMIC DNA]</scope>
    <source>
        <strain evidence="2 3">ATCC 49788</strain>
    </source>
</reference>
<gene>
    <name evidence="2" type="ORF">SAMN02745130_01708</name>
</gene>
<feature type="domain" description="Co-chaperone DjlA N-terminal" evidence="1">
    <location>
        <begin position="32"/>
        <end position="149"/>
    </location>
</feature>
<dbReference type="EMBL" id="FUYB01000006">
    <property type="protein sequence ID" value="SKA76982.1"/>
    <property type="molecule type" value="Genomic_DNA"/>
</dbReference>
<dbReference type="STRING" id="92487.SAMN02745130_01708"/>
<evidence type="ECO:0000259" key="1">
    <source>
        <dbReference type="Pfam" id="PF05099"/>
    </source>
</evidence>
<dbReference type="InterPro" id="IPR029024">
    <property type="entry name" value="TerB-like"/>
</dbReference>
<dbReference type="Pfam" id="PF05099">
    <property type="entry name" value="TerB"/>
    <property type="match status" value="1"/>
</dbReference>
<sequence length="151" mass="16768">MSFLDTLKQKAGEARSKLATEVGKFRNREFMEACVAGCALVAAADGNIDSAEKQKMMKFIQQSDELKVFETKDVINFFNKVAENFEFDNEIGKAEALKVIGKLRSKPDAARLMVRVCCAIGSADGDFDDKEKNIIRAMCRDLNIPSDDFGL</sequence>
<protein>
    <submittedName>
        <fullName evidence="2">Tellurite resistance protein TerB</fullName>
    </submittedName>
</protein>
<organism evidence="2 3">
    <name type="scientific">Thiothrix eikelboomii</name>
    <dbReference type="NCBI Taxonomy" id="92487"/>
    <lineage>
        <taxon>Bacteria</taxon>
        <taxon>Pseudomonadati</taxon>
        <taxon>Pseudomonadota</taxon>
        <taxon>Gammaproteobacteria</taxon>
        <taxon>Thiotrichales</taxon>
        <taxon>Thiotrichaceae</taxon>
        <taxon>Thiothrix</taxon>
    </lineage>
</organism>
<dbReference type="AlphaFoldDB" id="A0A1T4WI45"/>
<dbReference type="Gene3D" id="1.10.3680.10">
    <property type="entry name" value="TerB-like"/>
    <property type="match status" value="1"/>
</dbReference>
<proteinExistence type="predicted"/>
<keyword evidence="3" id="KW-1185">Reference proteome</keyword>
<name>A0A1T4WI45_9GAMM</name>
<dbReference type="CDD" id="cd07176">
    <property type="entry name" value="terB"/>
    <property type="match status" value="1"/>
</dbReference>
<dbReference type="Proteomes" id="UP000190460">
    <property type="component" value="Unassembled WGS sequence"/>
</dbReference>
<evidence type="ECO:0000313" key="3">
    <source>
        <dbReference type="Proteomes" id="UP000190460"/>
    </source>
</evidence>
<dbReference type="RefSeq" id="WP_078922180.1">
    <property type="nucleotide sequence ID" value="NZ_FUYB01000006.1"/>
</dbReference>
<dbReference type="SUPFAM" id="SSF158682">
    <property type="entry name" value="TerB-like"/>
    <property type="match status" value="1"/>
</dbReference>
<dbReference type="OrthoDB" id="6543050at2"/>